<feature type="compositionally biased region" description="Low complexity" evidence="1">
    <location>
        <begin position="321"/>
        <end position="332"/>
    </location>
</feature>
<evidence type="ECO:0000313" key="3">
    <source>
        <dbReference type="EMBL" id="VDP19942.1"/>
    </source>
</evidence>
<protein>
    <submittedName>
        <fullName evidence="5">EGF-like domain-containing protein</fullName>
    </submittedName>
</protein>
<dbReference type="AlphaFoldDB" id="A0A183IZ43"/>
<organism evidence="5">
    <name type="scientific">Soboliphyme baturini</name>
    <dbReference type="NCBI Taxonomy" id="241478"/>
    <lineage>
        <taxon>Eukaryota</taxon>
        <taxon>Metazoa</taxon>
        <taxon>Ecdysozoa</taxon>
        <taxon>Nematoda</taxon>
        <taxon>Enoplea</taxon>
        <taxon>Dorylaimia</taxon>
        <taxon>Dioctophymatida</taxon>
        <taxon>Dioctophymatoidea</taxon>
        <taxon>Soboliphymatidae</taxon>
        <taxon>Soboliphyme</taxon>
    </lineage>
</organism>
<evidence type="ECO:0000313" key="4">
    <source>
        <dbReference type="Proteomes" id="UP000270296"/>
    </source>
</evidence>
<sequence>MPCPNDQLCTSVNAPQWSCAREPCHHVPFGVCLPITIVEYSGEEKRRFCEQAHYTDESNSMCLRFYAVLDNNLIPPGTFAAQICFNMLMVFIGNNINGLNLFCDVISRNLSYTTLIVDMVPLGDDLSLTSMQNHLINSLLNRATPFLLLQAVTSIRKTPLYLSNTVDATISAPSVEHKDRSDNGAKNRPTQEFLSIALPLVFGCMLAVTVLTIIILRQMRRYWSLINQPSLFESCTCDKMRERDQNGVSNFSSSTTYYDESNWSLDSSMDGGRNMPKPNEQNLSALNRESSGNFTSSSKAARYQQKFSLSSSNLFVKDQQNSNKENTISNNNRGYHPKMPFVTFCEKNAQQPKRTIIELEVNV</sequence>
<name>A0A183IZ43_9BILA</name>
<dbReference type="Proteomes" id="UP000270296">
    <property type="component" value="Unassembled WGS sequence"/>
</dbReference>
<dbReference type="WBParaSite" id="SBAD_0000921201-mRNA-1">
    <property type="protein sequence ID" value="SBAD_0000921201-mRNA-1"/>
    <property type="gene ID" value="SBAD_0000921201"/>
</dbReference>
<keyword evidence="4" id="KW-1185">Reference proteome</keyword>
<keyword evidence="2" id="KW-0812">Transmembrane</keyword>
<keyword evidence="2" id="KW-0472">Membrane</keyword>
<evidence type="ECO:0000313" key="5">
    <source>
        <dbReference type="WBParaSite" id="SBAD_0000921201-mRNA-1"/>
    </source>
</evidence>
<evidence type="ECO:0000256" key="1">
    <source>
        <dbReference type="SAM" id="MobiDB-lite"/>
    </source>
</evidence>
<feature type="region of interest" description="Disordered" evidence="1">
    <location>
        <begin position="314"/>
        <end position="336"/>
    </location>
</feature>
<accession>A0A183IZ43</accession>
<proteinExistence type="predicted"/>
<reference evidence="5" key="1">
    <citation type="submission" date="2016-06" db="UniProtKB">
        <authorList>
            <consortium name="WormBaseParasite"/>
        </authorList>
    </citation>
    <scope>IDENTIFICATION</scope>
</reference>
<reference evidence="3 4" key="2">
    <citation type="submission" date="2018-11" db="EMBL/GenBank/DDBJ databases">
        <authorList>
            <consortium name="Pathogen Informatics"/>
        </authorList>
    </citation>
    <scope>NUCLEOTIDE SEQUENCE [LARGE SCALE GENOMIC DNA]</scope>
</reference>
<gene>
    <name evidence="3" type="ORF">SBAD_LOCUS8891</name>
</gene>
<keyword evidence="2" id="KW-1133">Transmembrane helix</keyword>
<feature type="compositionally biased region" description="Polar residues" evidence="1">
    <location>
        <begin position="279"/>
        <end position="297"/>
    </location>
</feature>
<dbReference type="EMBL" id="UZAM01012082">
    <property type="protein sequence ID" value="VDP19942.1"/>
    <property type="molecule type" value="Genomic_DNA"/>
</dbReference>
<feature type="transmembrane region" description="Helical" evidence="2">
    <location>
        <begin position="193"/>
        <end position="216"/>
    </location>
</feature>
<feature type="region of interest" description="Disordered" evidence="1">
    <location>
        <begin position="267"/>
        <end position="297"/>
    </location>
</feature>
<evidence type="ECO:0000256" key="2">
    <source>
        <dbReference type="SAM" id="Phobius"/>
    </source>
</evidence>